<name>A0ABW1H167_9ACTN</name>
<dbReference type="InterPro" id="IPR046540">
    <property type="entry name" value="DMFA2_C"/>
</dbReference>
<feature type="signal peptide" evidence="1">
    <location>
        <begin position="1"/>
        <end position="29"/>
    </location>
</feature>
<evidence type="ECO:0000259" key="3">
    <source>
        <dbReference type="Pfam" id="PF20254"/>
    </source>
</evidence>
<dbReference type="PROSITE" id="PS51318">
    <property type="entry name" value="TAT"/>
    <property type="match status" value="1"/>
</dbReference>
<dbReference type="SUPFAM" id="SSF50934">
    <property type="entry name" value="Tachylectin-2"/>
    <property type="match status" value="2"/>
</dbReference>
<evidence type="ECO:0000313" key="5">
    <source>
        <dbReference type="Proteomes" id="UP001596226"/>
    </source>
</evidence>
<accession>A0ABW1H167</accession>
<comment type="caution">
    <text evidence="4">The sequence shown here is derived from an EMBL/GenBank/DDBJ whole genome shotgun (WGS) entry which is preliminary data.</text>
</comment>
<dbReference type="InterPro" id="IPR036813">
    <property type="entry name" value="Tachylectin2_sf"/>
</dbReference>
<protein>
    <submittedName>
        <fullName evidence="4">N,N-dimethylformamidase beta subunit family domain-containing protein</fullName>
    </submittedName>
</protein>
<feature type="chain" id="PRO_5046832352" evidence="1">
    <location>
        <begin position="30"/>
        <end position="707"/>
    </location>
</feature>
<keyword evidence="5" id="KW-1185">Reference proteome</keyword>
<evidence type="ECO:0000313" key="4">
    <source>
        <dbReference type="EMBL" id="MFC5922653.1"/>
    </source>
</evidence>
<dbReference type="Pfam" id="PF14517">
    <property type="entry name" value="Tachylectin"/>
    <property type="match status" value="1"/>
</dbReference>
<sequence>MPISRRNLLRAAGIAGTAMSAATATEAMANERPLPKPAGQAPASAAGPAFDPQQQFLQLVGGGDGVIYGIRADGALRWYRHADWQTVGPTWASGSGRVIGGGFNQFIGIFGGADGSLYCLRADGTLRRYRYVCSDIETGAGSWVNAGGVQIGTGFDRFPRVFGFNGHIYGVTAGGDLYAYQFNPVTGTWINSSGTRIGNFKSYQLYADDSGVIYAVRHGDIYWHQYTASGWTPGSGYQIGSGFAELMHVGLIAAGQGAIYGVKPGLSTASWPGDMVQYRLVNWRTAGPDQSRSWAGGGLERIVGTGWTIQRNAALQGYTRTNSVRPGDTVHVATSSTFASFTATVVRVAPGAAGPAEVAPPMTVNGGVQPVPIGFVHTGCGWADTIQTRIPTTFASGMYAVRLDGPYGMRRYVPFVVRPTAPSNSIAFIFPTNTYHAYNTYGNHSQYCSDLTGTRTLSLHRPSTEMNVEATGYLEHTLYSDILLTRWMTSEKISFDSYNDTDLHLISDWSTYDAVVLGSHPEYWSEAMRQHMITYVASGGRLIYSGGNGVYERVSFSADRSQIDFRTSTGTRDTYEARGLPASQLLGVNYIEDSWFTFAPYTVAKMHPLLAGTGLSVGDQFGQSGYNGGASGWEVDSLLGLEGEATALQVIARGTNPGGGAAMVFLEKPNGGFVFSASSIAFNGALATDAVASTILRNVFTLARDRN</sequence>
<feature type="domain" description="N,N-dimethylformamidase beta subunit-like C-terminal" evidence="3">
    <location>
        <begin position="354"/>
        <end position="687"/>
    </location>
</feature>
<dbReference type="Pfam" id="PF20254">
    <property type="entry name" value="DMFA2_C"/>
    <property type="match status" value="1"/>
</dbReference>
<evidence type="ECO:0000256" key="1">
    <source>
        <dbReference type="SAM" id="SignalP"/>
    </source>
</evidence>
<dbReference type="Gene3D" id="2.115.10.10">
    <property type="entry name" value="Tachylectin 2"/>
    <property type="match status" value="2"/>
</dbReference>
<dbReference type="InterPro" id="IPR023294">
    <property type="entry name" value="Tachylectin2"/>
</dbReference>
<reference evidence="5" key="1">
    <citation type="journal article" date="2019" name="Int. J. Syst. Evol. Microbiol.">
        <title>The Global Catalogue of Microorganisms (GCM) 10K type strain sequencing project: providing services to taxonomists for standard genome sequencing and annotation.</title>
        <authorList>
            <consortium name="The Broad Institute Genomics Platform"/>
            <consortium name="The Broad Institute Genome Sequencing Center for Infectious Disease"/>
            <person name="Wu L."/>
            <person name="Ma J."/>
        </authorList>
    </citation>
    <scope>NUCLEOTIDE SEQUENCE [LARGE SCALE GENOMIC DNA]</scope>
    <source>
        <strain evidence="5">CGMCC 4.7144</strain>
    </source>
</reference>
<organism evidence="4 5">
    <name type="scientific">Micromonospora vulcania</name>
    <dbReference type="NCBI Taxonomy" id="1441873"/>
    <lineage>
        <taxon>Bacteria</taxon>
        <taxon>Bacillati</taxon>
        <taxon>Actinomycetota</taxon>
        <taxon>Actinomycetes</taxon>
        <taxon>Micromonosporales</taxon>
        <taxon>Micromonosporaceae</taxon>
        <taxon>Micromonospora</taxon>
    </lineage>
</organism>
<proteinExistence type="predicted"/>
<dbReference type="Proteomes" id="UP001596226">
    <property type="component" value="Unassembled WGS sequence"/>
</dbReference>
<keyword evidence="1" id="KW-0732">Signal</keyword>
<feature type="domain" description="Tachylectin 2" evidence="2">
    <location>
        <begin position="55"/>
        <end position="195"/>
    </location>
</feature>
<gene>
    <name evidence="4" type="ORF">ACFQGL_04765</name>
</gene>
<dbReference type="InterPro" id="IPR006311">
    <property type="entry name" value="TAT_signal"/>
</dbReference>
<dbReference type="EMBL" id="JBHSQS010000002">
    <property type="protein sequence ID" value="MFC5922653.1"/>
    <property type="molecule type" value="Genomic_DNA"/>
</dbReference>
<evidence type="ECO:0000259" key="2">
    <source>
        <dbReference type="Pfam" id="PF14517"/>
    </source>
</evidence>